<keyword evidence="4 6" id="KW-1133">Transmembrane helix</keyword>
<dbReference type="PANTHER" id="PTHR21716">
    <property type="entry name" value="TRANSMEMBRANE PROTEIN"/>
    <property type="match status" value="1"/>
</dbReference>
<dbReference type="Pfam" id="PF01594">
    <property type="entry name" value="AI-2E_transport"/>
    <property type="match status" value="1"/>
</dbReference>
<evidence type="ECO:0000256" key="3">
    <source>
        <dbReference type="ARBA" id="ARBA00022692"/>
    </source>
</evidence>
<dbReference type="KEGG" id="hlr:HALLA_06585"/>
<feature type="transmembrane region" description="Helical" evidence="6">
    <location>
        <begin position="60"/>
        <end position="80"/>
    </location>
</feature>
<evidence type="ECO:0000256" key="6">
    <source>
        <dbReference type="SAM" id="Phobius"/>
    </source>
</evidence>
<reference evidence="7 8" key="1">
    <citation type="submission" date="2014-01" db="EMBL/GenBank/DDBJ databases">
        <authorList>
            <consortium name="DOE Joint Genome Institute"/>
            <person name="Anderson I."/>
            <person name="Huntemann M."/>
            <person name="Han J."/>
            <person name="Chen A."/>
            <person name="Kyrpides N."/>
            <person name="Mavromatis K."/>
            <person name="Markowitz V."/>
            <person name="Palaniappan K."/>
            <person name="Ivanova N."/>
            <person name="Schaumberg A."/>
            <person name="Pati A."/>
            <person name="Liolios K."/>
            <person name="Nordberg H.P."/>
            <person name="Cantor M.N."/>
            <person name="Hua S.X."/>
            <person name="Woyke T."/>
        </authorList>
    </citation>
    <scope>NUCLEOTIDE SEQUENCE [LARGE SCALE GENOMIC DNA]</scope>
    <source>
        <strain evidence="7 8">XH-48</strain>
    </source>
</reference>
<feature type="transmembrane region" description="Helical" evidence="6">
    <location>
        <begin position="192"/>
        <end position="214"/>
    </location>
</feature>
<dbReference type="Proteomes" id="UP000019024">
    <property type="component" value="Chromosome"/>
</dbReference>
<evidence type="ECO:0008006" key="9">
    <source>
        <dbReference type="Google" id="ProtNLM"/>
    </source>
</evidence>
<dbReference type="InterPro" id="IPR002549">
    <property type="entry name" value="AI-2E-like"/>
</dbReference>
<evidence type="ECO:0000313" key="7">
    <source>
        <dbReference type="EMBL" id="AHF98560.1"/>
    </source>
</evidence>
<gene>
    <name evidence="7" type="ORF">HALLA_06585</name>
</gene>
<evidence type="ECO:0000256" key="4">
    <source>
        <dbReference type="ARBA" id="ARBA00022989"/>
    </source>
</evidence>
<dbReference type="HOGENOM" id="CLU_041771_2_0_2"/>
<dbReference type="RefSeq" id="WP_049951769.1">
    <property type="nucleotide sequence ID" value="NZ_CP007055.1"/>
</dbReference>
<feature type="transmembrane region" description="Helical" evidence="6">
    <location>
        <begin position="135"/>
        <end position="158"/>
    </location>
</feature>
<keyword evidence="5 6" id="KW-0472">Membrane</keyword>
<feature type="transmembrane region" description="Helical" evidence="6">
    <location>
        <begin position="291"/>
        <end position="322"/>
    </location>
</feature>
<keyword evidence="3 6" id="KW-0812">Transmembrane</keyword>
<keyword evidence="8" id="KW-1185">Reference proteome</keyword>
<dbReference type="GO" id="GO:0016020">
    <property type="term" value="C:membrane"/>
    <property type="evidence" value="ECO:0007669"/>
    <property type="project" value="UniProtKB-SubCell"/>
</dbReference>
<sequence length="347" mass="37503">MNRRKGYLLALLLAFGYLSLLLLLPFAQYVLVSILIAYILSPLQRRLETVTSSTIAAFSLVILAVVAFIVPFLFVVVAIADDAARIAQNADPEQLQVAEIEAVLESEFGLSVDLASTAADSGQQLGTMVLEQSTAWVSTITHALIGLGLAVFLIYYLLKDGHRLYGWVREMTPLPDDVQDDLYTELDQVMRAVLLGHVFIAMVQGFIAGIGLFVTGIPNAAFWTVVMIVLALIPLVGAFLVWGPAAVYLVITGDPLLAVGLFVYSATIVAVSDDYLRPIVVDRYADINPAVIIVGVLGGAYAFGIMGLFFGPVVLGAFIAVVRVIDENYERLEGANETQMEADVTEE</sequence>
<comment type="similarity">
    <text evidence="2">Belongs to the autoinducer-2 exporter (AI-2E) (TC 2.A.86) family.</text>
</comment>
<feature type="transmembrane region" description="Helical" evidence="6">
    <location>
        <begin position="220"/>
        <end position="241"/>
    </location>
</feature>
<accession>W0JIJ9</accession>
<comment type="subcellular location">
    <subcellularLocation>
        <location evidence="1">Membrane</location>
        <topology evidence="1">Multi-pass membrane protein</topology>
    </subcellularLocation>
</comment>
<dbReference type="GeneID" id="25144159"/>
<dbReference type="STRING" id="797299.HALLA_06585"/>
<dbReference type="PATRIC" id="fig|797299.3.peg.353"/>
<dbReference type="eggNOG" id="arCOG02642">
    <property type="taxonomic scope" value="Archaea"/>
</dbReference>
<protein>
    <recommendedName>
        <fullName evidence="9">Permease</fullName>
    </recommendedName>
</protein>
<evidence type="ECO:0000256" key="5">
    <source>
        <dbReference type="ARBA" id="ARBA00023136"/>
    </source>
</evidence>
<dbReference type="OrthoDB" id="137390at2157"/>
<organism evidence="7 8">
    <name type="scientific">Halostagnicola larsenii XH-48</name>
    <dbReference type="NCBI Taxonomy" id="797299"/>
    <lineage>
        <taxon>Archaea</taxon>
        <taxon>Methanobacteriati</taxon>
        <taxon>Methanobacteriota</taxon>
        <taxon>Stenosarchaea group</taxon>
        <taxon>Halobacteria</taxon>
        <taxon>Halobacteriales</taxon>
        <taxon>Natrialbaceae</taxon>
        <taxon>Halostagnicola</taxon>
    </lineage>
</organism>
<feature type="transmembrane region" description="Helical" evidence="6">
    <location>
        <begin position="248"/>
        <end position="271"/>
    </location>
</feature>
<evidence type="ECO:0000256" key="1">
    <source>
        <dbReference type="ARBA" id="ARBA00004141"/>
    </source>
</evidence>
<name>W0JIJ9_9EURY</name>
<evidence type="ECO:0000256" key="2">
    <source>
        <dbReference type="ARBA" id="ARBA00009773"/>
    </source>
</evidence>
<dbReference type="EMBL" id="CP007055">
    <property type="protein sequence ID" value="AHF98560.1"/>
    <property type="molecule type" value="Genomic_DNA"/>
</dbReference>
<dbReference type="AlphaFoldDB" id="W0JIJ9"/>
<dbReference type="PANTHER" id="PTHR21716:SF4">
    <property type="entry name" value="TRANSMEMBRANE PROTEIN 245"/>
    <property type="match status" value="1"/>
</dbReference>
<evidence type="ECO:0000313" key="8">
    <source>
        <dbReference type="Proteomes" id="UP000019024"/>
    </source>
</evidence>
<proteinExistence type="inferred from homology"/>
<feature type="transmembrane region" description="Helical" evidence="6">
    <location>
        <begin position="6"/>
        <end position="39"/>
    </location>
</feature>